<dbReference type="AlphaFoldDB" id="A0A132AAL8"/>
<evidence type="ECO:0000313" key="2">
    <source>
        <dbReference type="Proteomes" id="UP000616769"/>
    </source>
</evidence>
<gene>
    <name evidence="1" type="ORF">QR98_0064410</name>
</gene>
<dbReference type="Proteomes" id="UP000616769">
    <property type="component" value="Unassembled WGS sequence"/>
</dbReference>
<sequence length="149" mass="17630">MQFFTSIEKLNNFDFDQIKRYQLEGIYANYKVIESDPKKLFENVEWFEKRKFDPHLAIPHTDAQHDQVIQTLLKRIDFMEDNELQTLKRKIQTLNEDIKQQGPILIDLKSSAIKQRDRKKNKKGFSFVTVNVAEPKLNIIPNLFSTNTS</sequence>
<comment type="caution">
    <text evidence="1">The sequence shown here is derived from an EMBL/GenBank/DDBJ whole genome shotgun (WGS) entry which is preliminary data.</text>
</comment>
<dbReference type="VEuPathDB" id="VectorBase:SSCA009312"/>
<name>A0A132AAL8_SARSC</name>
<proteinExistence type="predicted"/>
<dbReference type="EMBL" id="JXLN01012011">
    <property type="protein sequence ID" value="KPM07929.1"/>
    <property type="molecule type" value="Genomic_DNA"/>
</dbReference>
<evidence type="ECO:0000313" key="1">
    <source>
        <dbReference type="EMBL" id="KPM07929.1"/>
    </source>
</evidence>
<reference evidence="1 2" key="1">
    <citation type="journal article" date="2015" name="Parasit. Vectors">
        <title>Draft genome of the scabies mite.</title>
        <authorList>
            <person name="Rider S.D.Jr."/>
            <person name="Morgan M.S."/>
            <person name="Arlian L.G."/>
        </authorList>
    </citation>
    <scope>NUCLEOTIDE SEQUENCE [LARGE SCALE GENOMIC DNA]</scope>
    <source>
        <strain evidence="1">Arlian Lab</strain>
    </source>
</reference>
<protein>
    <submittedName>
        <fullName evidence="1">Uncharacterized protein</fullName>
    </submittedName>
</protein>
<accession>A0A132AAL8</accession>
<organism evidence="1 2">
    <name type="scientific">Sarcoptes scabiei</name>
    <name type="common">Itch mite</name>
    <name type="synonym">Acarus scabiei</name>
    <dbReference type="NCBI Taxonomy" id="52283"/>
    <lineage>
        <taxon>Eukaryota</taxon>
        <taxon>Metazoa</taxon>
        <taxon>Ecdysozoa</taxon>
        <taxon>Arthropoda</taxon>
        <taxon>Chelicerata</taxon>
        <taxon>Arachnida</taxon>
        <taxon>Acari</taxon>
        <taxon>Acariformes</taxon>
        <taxon>Sarcoptiformes</taxon>
        <taxon>Astigmata</taxon>
        <taxon>Psoroptidia</taxon>
        <taxon>Sarcoptoidea</taxon>
        <taxon>Sarcoptidae</taxon>
        <taxon>Sarcoptinae</taxon>
        <taxon>Sarcoptes</taxon>
    </lineage>
</organism>